<dbReference type="EMBL" id="JAMPLM010000052">
    <property type="protein sequence ID" value="MEP1062082.1"/>
    <property type="molecule type" value="Genomic_DNA"/>
</dbReference>
<evidence type="ECO:0000256" key="4">
    <source>
        <dbReference type="ARBA" id="ARBA00023098"/>
    </source>
</evidence>
<protein>
    <submittedName>
        <fullName evidence="8">Acyl-ACP--UDP-N-acetylglucosamine O-acyltransferase</fullName>
        <ecNumber evidence="8">2.3.1.129</ecNumber>
    </submittedName>
</protein>
<dbReference type="InterPro" id="IPR011004">
    <property type="entry name" value="Trimer_LpxA-like_sf"/>
</dbReference>
<dbReference type="PANTHER" id="PTHR43480:SF1">
    <property type="entry name" value="ACYL-[ACYL-CARRIER-PROTEIN]--UDP-N-ACETYLGLUCOSAMINE O-ACYLTRANSFERASE, MITOCHONDRIAL-RELATED"/>
    <property type="match status" value="1"/>
</dbReference>
<dbReference type="Proteomes" id="UP001476950">
    <property type="component" value="Unassembled WGS sequence"/>
</dbReference>
<keyword evidence="2" id="KW-0441">Lipid A biosynthesis</keyword>
<gene>
    <name evidence="8" type="primary">lpxA</name>
    <name evidence="8" type="ORF">NDI38_27275</name>
</gene>
<dbReference type="Pfam" id="PF13720">
    <property type="entry name" value="Acetyltransf_11"/>
    <property type="match status" value="1"/>
</dbReference>
<evidence type="ECO:0000256" key="6">
    <source>
        <dbReference type="SAM" id="MobiDB-lite"/>
    </source>
</evidence>
<evidence type="ECO:0000256" key="1">
    <source>
        <dbReference type="ARBA" id="ARBA00022516"/>
    </source>
</evidence>
<dbReference type="InterPro" id="IPR010137">
    <property type="entry name" value="Lipid_A_LpxA"/>
</dbReference>
<keyword evidence="4" id="KW-0443">Lipid metabolism</keyword>
<proteinExistence type="predicted"/>
<organism evidence="8 9">
    <name type="scientific">Stenomitos frigidus AS-A4</name>
    <dbReference type="NCBI Taxonomy" id="2933935"/>
    <lineage>
        <taxon>Bacteria</taxon>
        <taxon>Bacillati</taxon>
        <taxon>Cyanobacteriota</taxon>
        <taxon>Cyanophyceae</taxon>
        <taxon>Leptolyngbyales</taxon>
        <taxon>Leptolyngbyaceae</taxon>
        <taxon>Stenomitos</taxon>
    </lineage>
</organism>
<dbReference type="EC" id="2.3.1.129" evidence="8"/>
<dbReference type="SUPFAM" id="SSF51161">
    <property type="entry name" value="Trimeric LpxA-like enzymes"/>
    <property type="match status" value="1"/>
</dbReference>
<evidence type="ECO:0000313" key="8">
    <source>
        <dbReference type="EMBL" id="MEP1062082.1"/>
    </source>
</evidence>
<dbReference type="CDD" id="cd03351">
    <property type="entry name" value="LbH_UDP-GlcNAc_AT"/>
    <property type="match status" value="1"/>
</dbReference>
<accession>A0ABV0KS74</accession>
<evidence type="ECO:0000256" key="2">
    <source>
        <dbReference type="ARBA" id="ARBA00022556"/>
    </source>
</evidence>
<keyword evidence="5 8" id="KW-0012">Acyltransferase</keyword>
<dbReference type="NCBIfam" id="NF003657">
    <property type="entry name" value="PRK05289.1"/>
    <property type="match status" value="1"/>
</dbReference>
<feature type="domain" description="UDP N-acetylglucosamine O-acyltransferase C-terminal" evidence="7">
    <location>
        <begin position="176"/>
        <end position="256"/>
    </location>
</feature>
<dbReference type="InterPro" id="IPR037157">
    <property type="entry name" value="Acetyltransf_C_sf"/>
</dbReference>
<comment type="caution">
    <text evidence="8">The sequence shown here is derived from an EMBL/GenBank/DDBJ whole genome shotgun (WGS) entry which is preliminary data.</text>
</comment>
<evidence type="ECO:0000259" key="7">
    <source>
        <dbReference type="Pfam" id="PF13720"/>
    </source>
</evidence>
<name>A0ABV0KS74_9CYAN</name>
<evidence type="ECO:0000313" key="9">
    <source>
        <dbReference type="Proteomes" id="UP001476950"/>
    </source>
</evidence>
<dbReference type="Gene3D" id="2.160.10.10">
    <property type="entry name" value="Hexapeptide repeat proteins"/>
    <property type="match status" value="1"/>
</dbReference>
<feature type="region of interest" description="Disordered" evidence="6">
    <location>
        <begin position="254"/>
        <end position="277"/>
    </location>
</feature>
<dbReference type="Gene3D" id="1.20.1180.10">
    <property type="entry name" value="Udp N-acetylglucosamine O-acyltransferase, C-terminal domain"/>
    <property type="match status" value="1"/>
</dbReference>
<sequence>MATLIHPTAVIHPGADLHPTVQVGAYAVIGGRVKVGPDTTIGPHAVLDGWTEIGARTRIFPSATIGSEPQDLKYDGSEGLVKIGDDNYIREYVTINRPTYANETTLIGNGNLLMAYVHVGHNCVIENQVVISNAVALSGYVHIESRARLSGVFGVHQFVHIGRYAMVGGMSRIVRDVPPYMAVEGNPARVRSLNRVGLKRAGFADAVDGKPYQALKQAFRILYRSGLSLNEALEKLEMLPYDEHVHHLQHFLRLSQQAGRRGPTSGKRVGTSGDDDD</sequence>
<keyword evidence="9" id="KW-1185">Reference proteome</keyword>
<evidence type="ECO:0000256" key="5">
    <source>
        <dbReference type="ARBA" id="ARBA00023315"/>
    </source>
</evidence>
<keyword evidence="3 8" id="KW-0808">Transferase</keyword>
<reference evidence="8 9" key="1">
    <citation type="submission" date="2022-04" db="EMBL/GenBank/DDBJ databases">
        <title>Positive selection, recombination, and allopatry shape intraspecific diversity of widespread and dominant cyanobacteria.</title>
        <authorList>
            <person name="Wei J."/>
            <person name="Shu W."/>
            <person name="Hu C."/>
        </authorList>
    </citation>
    <scope>NUCLEOTIDE SEQUENCE [LARGE SCALE GENOMIC DNA]</scope>
    <source>
        <strain evidence="8 9">AS-A4</strain>
    </source>
</reference>
<dbReference type="PIRSF" id="PIRSF000456">
    <property type="entry name" value="UDP-GlcNAc_acltr"/>
    <property type="match status" value="1"/>
</dbReference>
<dbReference type="PANTHER" id="PTHR43480">
    <property type="entry name" value="ACYL-[ACYL-CARRIER-PROTEIN]--UDP-N-ACETYLGLUCOSAMINE O-ACYLTRANSFERASE"/>
    <property type="match status" value="1"/>
</dbReference>
<dbReference type="GO" id="GO:0008780">
    <property type="term" value="F:acyl-[acyl-carrier-protein]-UDP-N-acetylglucosamine O-acyltransferase activity"/>
    <property type="evidence" value="ECO:0007669"/>
    <property type="project" value="UniProtKB-EC"/>
</dbReference>
<dbReference type="RefSeq" id="WP_190453003.1">
    <property type="nucleotide sequence ID" value="NZ_JAMPLM010000052.1"/>
</dbReference>
<dbReference type="InterPro" id="IPR029098">
    <property type="entry name" value="Acetyltransf_C"/>
</dbReference>
<evidence type="ECO:0000256" key="3">
    <source>
        <dbReference type="ARBA" id="ARBA00022679"/>
    </source>
</evidence>
<dbReference type="NCBIfam" id="TIGR01852">
    <property type="entry name" value="lipid_A_lpxA"/>
    <property type="match status" value="1"/>
</dbReference>
<keyword evidence="1" id="KW-0444">Lipid biosynthesis</keyword>